<dbReference type="AlphaFoldDB" id="A0A3D9C8P4"/>
<comment type="caution">
    <text evidence="1">The sequence shown here is derived from an EMBL/GenBank/DDBJ whole genome shotgun (WGS) entry which is preliminary data.</text>
</comment>
<dbReference type="SUPFAM" id="SSF52540">
    <property type="entry name" value="P-loop containing nucleoside triphosphate hydrolases"/>
    <property type="match status" value="1"/>
</dbReference>
<name>A0A3D9C8P4_9FLAO</name>
<evidence type="ECO:0000313" key="1">
    <source>
        <dbReference type="EMBL" id="REC61872.1"/>
    </source>
</evidence>
<evidence type="ECO:0000313" key="2">
    <source>
        <dbReference type="Proteomes" id="UP000256686"/>
    </source>
</evidence>
<reference evidence="2" key="1">
    <citation type="submission" date="2018-06" db="EMBL/GenBank/DDBJ databases">
        <authorList>
            <person name="Lum Nde A."/>
            <person name="Hugo C."/>
        </authorList>
    </citation>
    <scope>NUCLEOTIDE SEQUENCE [LARGE SCALE GENOMIC DNA]</scope>
    <source>
        <strain evidence="2">1_F178</strain>
    </source>
</reference>
<gene>
    <name evidence="1" type="ORF">DRF65_14165</name>
</gene>
<dbReference type="EMBL" id="QNVT01000012">
    <property type="protein sequence ID" value="REC61872.1"/>
    <property type="molecule type" value="Genomic_DNA"/>
</dbReference>
<dbReference type="InterPro" id="IPR027417">
    <property type="entry name" value="P-loop_NTPase"/>
</dbReference>
<protein>
    <submittedName>
        <fullName evidence="1">Uncharacterized protein</fullName>
    </submittedName>
</protein>
<organism evidence="1 2">
    <name type="scientific">Chryseobacterium pennae</name>
    <dbReference type="NCBI Taxonomy" id="2258962"/>
    <lineage>
        <taxon>Bacteria</taxon>
        <taxon>Pseudomonadati</taxon>
        <taxon>Bacteroidota</taxon>
        <taxon>Flavobacteriia</taxon>
        <taxon>Flavobacteriales</taxon>
        <taxon>Weeksellaceae</taxon>
        <taxon>Chryseobacterium group</taxon>
        <taxon>Chryseobacterium</taxon>
    </lineage>
</organism>
<accession>A0A3D9C8P4</accession>
<proteinExistence type="predicted"/>
<dbReference type="RefSeq" id="WP_115971409.1">
    <property type="nucleotide sequence ID" value="NZ_QNVT01000012.1"/>
</dbReference>
<dbReference type="Proteomes" id="UP000256686">
    <property type="component" value="Unassembled WGS sequence"/>
</dbReference>
<sequence length="334" mass="39115">MKINPNSSIRSGYKYEDLFTLKLCVDWLLDPKLYKSIRIQYKPEDIEITHFAIDDIVAQRKDGGIEYYQIKHKQNPETDLWDFNQLFNKGLSKWMKSYFALKEPNIFCSLITNGNIAPEIEQCLQNGYLNPYKILDVNPEFLDNLKSIYTDLNLINIFFREFCFQFNQPNKKDLEETLREILYKQLKVTKAGVDSLLLFIANEGAEKHPKTFTLSDIRLHLSWDNPRPLNQNFEIPTDFEFFNKNTHQDILKDLTSIDGGIKVFIGKPGSGKSTYLSKLYTLLKKENTLVFRHHYHLNPKDNSYADRLNSERVIEGLKAEFKKQKNTVICMSSK</sequence>
<keyword evidence="2" id="KW-1185">Reference proteome</keyword>